<comment type="caution">
    <text evidence="9">The sequence shown here is derived from an EMBL/GenBank/DDBJ whole genome shotgun (WGS) entry which is preliminary data.</text>
</comment>
<keyword evidence="3 7" id="KW-0812">Transmembrane</keyword>
<dbReference type="PANTHER" id="PTHR14969">
    <property type="entry name" value="SPHINGOSINE-1-PHOSPHATE PHOSPHOHYDROLASE"/>
    <property type="match status" value="1"/>
</dbReference>
<feature type="transmembrane region" description="Helical" evidence="7">
    <location>
        <begin position="92"/>
        <end position="110"/>
    </location>
</feature>
<dbReference type="EMBL" id="JACJSI010000145">
    <property type="protein sequence ID" value="MBD2534242.1"/>
    <property type="molecule type" value="Genomic_DNA"/>
</dbReference>
<accession>A0ABR8DXQ0</accession>
<reference evidence="9 10" key="1">
    <citation type="journal article" date="2020" name="ISME J.">
        <title>Comparative genomics reveals insights into cyanobacterial evolution and habitat adaptation.</title>
        <authorList>
            <person name="Chen M.Y."/>
            <person name="Teng W.K."/>
            <person name="Zhao L."/>
            <person name="Hu C.X."/>
            <person name="Zhou Y.K."/>
            <person name="Han B.P."/>
            <person name="Song L.R."/>
            <person name="Shu W.S."/>
        </authorList>
    </citation>
    <scope>NUCLEOTIDE SEQUENCE [LARGE SCALE GENOMIC DNA]</scope>
    <source>
        <strain evidence="9 10">FACHB-838</strain>
    </source>
</reference>
<evidence type="ECO:0000313" key="9">
    <source>
        <dbReference type="EMBL" id="MBD2534242.1"/>
    </source>
</evidence>
<dbReference type="Proteomes" id="UP000623440">
    <property type="component" value="Unassembled WGS sequence"/>
</dbReference>
<dbReference type="InterPro" id="IPR000326">
    <property type="entry name" value="PAP2/HPO"/>
</dbReference>
<dbReference type="SMART" id="SM00014">
    <property type="entry name" value="acidPPc"/>
    <property type="match status" value="1"/>
</dbReference>
<evidence type="ECO:0000256" key="5">
    <source>
        <dbReference type="ARBA" id="ARBA00022989"/>
    </source>
</evidence>
<feature type="domain" description="Phosphatidic acid phosphatase type 2/haloperoxidase" evidence="8">
    <location>
        <begin position="117"/>
        <end position="226"/>
    </location>
</feature>
<organism evidence="9 10">
    <name type="scientific">Nostoc flagelliforme FACHB-838</name>
    <dbReference type="NCBI Taxonomy" id="2692904"/>
    <lineage>
        <taxon>Bacteria</taxon>
        <taxon>Bacillati</taxon>
        <taxon>Cyanobacteriota</taxon>
        <taxon>Cyanophyceae</taxon>
        <taxon>Nostocales</taxon>
        <taxon>Nostocaceae</taxon>
        <taxon>Nostoc</taxon>
    </lineage>
</organism>
<gene>
    <name evidence="9" type="ORF">H6G97_33850</name>
</gene>
<keyword evidence="5 7" id="KW-1133">Transmembrane helix</keyword>
<name>A0ABR8DXQ0_9NOSO</name>
<feature type="transmembrane region" description="Helical" evidence="7">
    <location>
        <begin position="35"/>
        <end position="54"/>
    </location>
</feature>
<dbReference type="Pfam" id="PF01569">
    <property type="entry name" value="PAP2"/>
    <property type="match status" value="1"/>
</dbReference>
<evidence type="ECO:0000313" key="10">
    <source>
        <dbReference type="Proteomes" id="UP000623440"/>
    </source>
</evidence>
<evidence type="ECO:0000256" key="3">
    <source>
        <dbReference type="ARBA" id="ARBA00022692"/>
    </source>
</evidence>
<evidence type="ECO:0000256" key="2">
    <source>
        <dbReference type="ARBA" id="ARBA00022475"/>
    </source>
</evidence>
<evidence type="ECO:0000259" key="8">
    <source>
        <dbReference type="SMART" id="SM00014"/>
    </source>
</evidence>
<keyword evidence="4" id="KW-0378">Hydrolase</keyword>
<dbReference type="SUPFAM" id="SSF48317">
    <property type="entry name" value="Acid phosphatase/Vanadium-dependent haloperoxidase"/>
    <property type="match status" value="1"/>
</dbReference>
<keyword evidence="6 7" id="KW-0472">Membrane</keyword>
<dbReference type="CDD" id="cd03392">
    <property type="entry name" value="PAP2_like_2"/>
    <property type="match status" value="1"/>
</dbReference>
<evidence type="ECO:0000256" key="6">
    <source>
        <dbReference type="ARBA" id="ARBA00023136"/>
    </source>
</evidence>
<dbReference type="InterPro" id="IPR036938">
    <property type="entry name" value="PAP2/HPO_sf"/>
</dbReference>
<evidence type="ECO:0000256" key="1">
    <source>
        <dbReference type="ARBA" id="ARBA00004651"/>
    </source>
</evidence>
<dbReference type="PANTHER" id="PTHR14969:SF62">
    <property type="entry name" value="DECAPRENYLPHOSPHORYL-5-PHOSPHORIBOSE PHOSPHATASE RV3807C-RELATED"/>
    <property type="match status" value="1"/>
</dbReference>
<keyword evidence="2" id="KW-1003">Cell membrane</keyword>
<sequence>MPELEKVNNENQQTPKLRSPIGFVQNLLITYWRSLLLLFVGIYLPLQIFGLLALEVRYNEGGFPWDLPILVTVHSLAQPQLDVFATIVTKLGSFRTVLPVLSAITLILLVQRRWRSLTYLLITAAGSATINRTAKEFWHRVRPDLWTSVAPEFDYSFPSGHAMTSMTLITLLVVLTWGSIWCWLTVILGSVYLLAIGWTRLYLGVHFPSDIIAGWMVAIAWAIGVSFIIRPLSQSANITSEKLVSETKLLPEEQELLTKE</sequence>
<dbReference type="RefSeq" id="WP_190944752.1">
    <property type="nucleotide sequence ID" value="NZ_JACJSI010000145.1"/>
</dbReference>
<keyword evidence="10" id="KW-1185">Reference proteome</keyword>
<dbReference type="Gene3D" id="1.20.144.10">
    <property type="entry name" value="Phosphatidic acid phosphatase type 2/haloperoxidase"/>
    <property type="match status" value="1"/>
</dbReference>
<feature type="transmembrane region" description="Helical" evidence="7">
    <location>
        <begin position="211"/>
        <end position="229"/>
    </location>
</feature>
<comment type="subcellular location">
    <subcellularLocation>
        <location evidence="1">Cell membrane</location>
        <topology evidence="1">Multi-pass membrane protein</topology>
    </subcellularLocation>
</comment>
<feature type="transmembrane region" description="Helical" evidence="7">
    <location>
        <begin position="168"/>
        <end position="199"/>
    </location>
</feature>
<evidence type="ECO:0000256" key="7">
    <source>
        <dbReference type="SAM" id="Phobius"/>
    </source>
</evidence>
<evidence type="ECO:0000256" key="4">
    <source>
        <dbReference type="ARBA" id="ARBA00022801"/>
    </source>
</evidence>
<proteinExistence type="predicted"/>
<protein>
    <submittedName>
        <fullName evidence="9">Phosphatase PAP2 family protein</fullName>
    </submittedName>
</protein>